<gene>
    <name evidence="2" type="ORF">Slati_2218400</name>
</gene>
<feature type="domain" description="Reverse transcriptase" evidence="1">
    <location>
        <begin position="274"/>
        <end position="386"/>
    </location>
</feature>
<reference evidence="2" key="1">
    <citation type="submission" date="2020-06" db="EMBL/GenBank/DDBJ databases">
        <authorList>
            <person name="Li T."/>
            <person name="Hu X."/>
            <person name="Zhang T."/>
            <person name="Song X."/>
            <person name="Zhang H."/>
            <person name="Dai N."/>
            <person name="Sheng W."/>
            <person name="Hou X."/>
            <person name="Wei L."/>
        </authorList>
    </citation>
    <scope>NUCLEOTIDE SEQUENCE</scope>
    <source>
        <strain evidence="2">KEN1</strain>
        <tissue evidence="2">Leaf</tissue>
    </source>
</reference>
<dbReference type="PANTHER" id="PTHR46890:SF48">
    <property type="entry name" value="RNA-DIRECTED DNA POLYMERASE"/>
    <property type="match status" value="1"/>
</dbReference>
<dbReference type="Gene3D" id="3.60.10.10">
    <property type="entry name" value="Endonuclease/exonuclease/phosphatase"/>
    <property type="match status" value="1"/>
</dbReference>
<dbReference type="SUPFAM" id="SSF56672">
    <property type="entry name" value="DNA/RNA polymerases"/>
    <property type="match status" value="1"/>
</dbReference>
<sequence length="408" mass="46715">MIDAAIWNVRGLNRRDHQGCVPWLVGGNFNMVVDVSEGEWFTWHNCNRDAWSLWKRLDRILVNDWWLERWPNTYYVSLNARTSDHSPLVLRDDTPGQSISMFRKLRALKPVFRAQRQKQGDLSNNVKLAAGFLEAAQCLLEQLMLHQRAKIAWMKGGDQCSRIFFRKVAKRRSSKRCFQITDSDDLRYLRPWARHILSEEETRSLLLPVTADEIKQAVFDIDETKAPGPDGYSSGFFKAAWPIVGREVTRAIMDFFVTGRLLKQVNSTLISLIPKVNNPTVVAEFRPISCCNVLYKDVLLGTISAQELFYGYNQQHLPPRCALKVDLRKAYDTVEWDFLRAVLILFGFPEKFIVWIVECVTTPSFSVCLNGSPHGYFKGARGLRQGPYVPVPLCPCYGGPHSSLTSDH</sequence>
<dbReference type="InterPro" id="IPR043502">
    <property type="entry name" value="DNA/RNA_pol_sf"/>
</dbReference>
<proteinExistence type="predicted"/>
<reference evidence="2" key="2">
    <citation type="journal article" date="2024" name="Plant">
        <title>Genomic evolution and insights into agronomic trait innovations of Sesamum species.</title>
        <authorList>
            <person name="Miao H."/>
            <person name="Wang L."/>
            <person name="Qu L."/>
            <person name="Liu H."/>
            <person name="Sun Y."/>
            <person name="Le M."/>
            <person name="Wang Q."/>
            <person name="Wei S."/>
            <person name="Zheng Y."/>
            <person name="Lin W."/>
            <person name="Duan Y."/>
            <person name="Cao H."/>
            <person name="Xiong S."/>
            <person name="Wang X."/>
            <person name="Wei L."/>
            <person name="Li C."/>
            <person name="Ma Q."/>
            <person name="Ju M."/>
            <person name="Zhao R."/>
            <person name="Li G."/>
            <person name="Mu C."/>
            <person name="Tian Q."/>
            <person name="Mei H."/>
            <person name="Zhang T."/>
            <person name="Gao T."/>
            <person name="Zhang H."/>
        </authorList>
    </citation>
    <scope>NUCLEOTIDE SEQUENCE</scope>
    <source>
        <strain evidence="2">KEN1</strain>
    </source>
</reference>
<dbReference type="SUPFAM" id="SSF56219">
    <property type="entry name" value="DNase I-like"/>
    <property type="match status" value="1"/>
</dbReference>
<evidence type="ECO:0000313" key="2">
    <source>
        <dbReference type="EMBL" id="KAL0444957.1"/>
    </source>
</evidence>
<dbReference type="EMBL" id="JACGWN010000007">
    <property type="protein sequence ID" value="KAL0444957.1"/>
    <property type="molecule type" value="Genomic_DNA"/>
</dbReference>
<dbReference type="AlphaFoldDB" id="A0AAW2WSX7"/>
<organism evidence="2">
    <name type="scientific">Sesamum latifolium</name>
    <dbReference type="NCBI Taxonomy" id="2727402"/>
    <lineage>
        <taxon>Eukaryota</taxon>
        <taxon>Viridiplantae</taxon>
        <taxon>Streptophyta</taxon>
        <taxon>Embryophyta</taxon>
        <taxon>Tracheophyta</taxon>
        <taxon>Spermatophyta</taxon>
        <taxon>Magnoliopsida</taxon>
        <taxon>eudicotyledons</taxon>
        <taxon>Gunneridae</taxon>
        <taxon>Pentapetalae</taxon>
        <taxon>asterids</taxon>
        <taxon>lamiids</taxon>
        <taxon>Lamiales</taxon>
        <taxon>Pedaliaceae</taxon>
        <taxon>Sesamum</taxon>
    </lineage>
</organism>
<dbReference type="InterPro" id="IPR036691">
    <property type="entry name" value="Endo/exonu/phosph_ase_sf"/>
</dbReference>
<protein>
    <recommendedName>
        <fullName evidence="1">Reverse transcriptase domain-containing protein</fullName>
    </recommendedName>
</protein>
<dbReference type="PANTHER" id="PTHR46890">
    <property type="entry name" value="NON-LTR RETROLELEMENT REVERSE TRANSCRIPTASE-LIKE PROTEIN-RELATED"/>
    <property type="match status" value="1"/>
</dbReference>
<dbReference type="InterPro" id="IPR000477">
    <property type="entry name" value="RT_dom"/>
</dbReference>
<accession>A0AAW2WSX7</accession>
<dbReference type="Pfam" id="PF00078">
    <property type="entry name" value="RVT_1"/>
    <property type="match status" value="1"/>
</dbReference>
<evidence type="ECO:0000259" key="1">
    <source>
        <dbReference type="Pfam" id="PF00078"/>
    </source>
</evidence>
<dbReference type="InterPro" id="IPR052343">
    <property type="entry name" value="Retrotransposon-Effector_Assoc"/>
</dbReference>
<comment type="caution">
    <text evidence="2">The sequence shown here is derived from an EMBL/GenBank/DDBJ whole genome shotgun (WGS) entry which is preliminary data.</text>
</comment>
<name>A0AAW2WSX7_9LAMI</name>